<sequence>MFDAAWLNPIIAFIIGILLSFKLRKVFARVQLRRGPLIWLPSRWHDINRSKVLQPLYDILKLFSKQTIIPHTATPLFIAGPFLALACAICAALFVPVAGVAIDYPFSLVILFYLLLFELLFIIVGGISSASLFAAMGGVREIELMLSNEIPFIIGTFALAITYNTLSIREMMGFNIIVNPMAALAVMLAILVKLHLKPFDIPEADSEIVGGLTTEYSGKLLGVLETTKVIMVFVLCALFADLFLWVPSSGIYAWAIFIAGLVATGLTLAFVNSLFARFRIDQATRWLFKFSTLISLLALGWAIMGAYIC</sequence>
<keyword evidence="2 5" id="KW-0812">Transmembrane</keyword>
<dbReference type="OrthoDB" id="15253at2157"/>
<feature type="transmembrane region" description="Helical" evidence="5">
    <location>
        <begin position="229"/>
        <end position="246"/>
    </location>
</feature>
<evidence type="ECO:0000256" key="3">
    <source>
        <dbReference type="ARBA" id="ARBA00022989"/>
    </source>
</evidence>
<dbReference type="STRING" id="1041930.Mtc_0484"/>
<evidence type="ECO:0000313" key="7">
    <source>
        <dbReference type="Proteomes" id="UP000005233"/>
    </source>
</evidence>
<dbReference type="EC" id="1.6.5.3" evidence="6"/>
<protein>
    <submittedName>
        <fullName evidence="6">Hydrogenase transmembrane component (EchB-like)</fullName>
        <ecNumber evidence="6">1.6.5.3</ecNumber>
    </submittedName>
</protein>
<dbReference type="RefSeq" id="WP_014405088.1">
    <property type="nucleotide sequence ID" value="NC_017034.1"/>
</dbReference>
<keyword evidence="3 5" id="KW-1133">Transmembrane helix</keyword>
<keyword evidence="4 5" id="KW-0472">Membrane</keyword>
<dbReference type="InterPro" id="IPR052561">
    <property type="entry name" value="ComplexI_Subunit1"/>
</dbReference>
<dbReference type="GeneID" id="11970368"/>
<reference evidence="6 7" key="1">
    <citation type="journal article" date="2012" name="J. Bacteriol.">
        <title>Complete genome sequence of a thermophilic methanogen, Methanocella conradii HZ254, isolated from Chinese rice field soil.</title>
        <authorList>
            <person name="Lu Z."/>
            <person name="Lu Y."/>
        </authorList>
    </citation>
    <scope>NUCLEOTIDE SEQUENCE [LARGE SCALE GENOMIC DNA]</scope>
    <source>
        <strain evidence="7">DSM 24694 / JCM 17849 / CGMCC 1.5162 / HZ254</strain>
    </source>
</reference>
<accession>H8I552</accession>
<feature type="transmembrane region" description="Helical" evidence="5">
    <location>
        <begin position="76"/>
        <end position="102"/>
    </location>
</feature>
<dbReference type="HOGENOM" id="CLU_015134_0_2_2"/>
<gene>
    <name evidence="6" type="ordered locus">Mtc_0484</name>
</gene>
<evidence type="ECO:0000256" key="5">
    <source>
        <dbReference type="SAM" id="Phobius"/>
    </source>
</evidence>
<feature type="transmembrane region" description="Helical" evidence="5">
    <location>
        <begin position="172"/>
        <end position="192"/>
    </location>
</feature>
<keyword evidence="7" id="KW-1185">Reference proteome</keyword>
<dbReference type="PANTHER" id="PTHR43359:SF1">
    <property type="entry name" value="FORMATE HYDROGENLYASE SUBUNIT 4-RELATED"/>
    <property type="match status" value="1"/>
</dbReference>
<dbReference type="AlphaFoldDB" id="H8I552"/>
<evidence type="ECO:0000256" key="4">
    <source>
        <dbReference type="ARBA" id="ARBA00023136"/>
    </source>
</evidence>
<dbReference type="eggNOG" id="arCOG01546">
    <property type="taxonomic scope" value="Archaea"/>
</dbReference>
<feature type="transmembrane region" description="Helical" evidence="5">
    <location>
        <begin position="146"/>
        <end position="166"/>
    </location>
</feature>
<name>H8I552_METCZ</name>
<evidence type="ECO:0000256" key="1">
    <source>
        <dbReference type="ARBA" id="ARBA00004141"/>
    </source>
</evidence>
<dbReference type="Proteomes" id="UP000005233">
    <property type="component" value="Chromosome"/>
</dbReference>
<comment type="subcellular location">
    <subcellularLocation>
        <location evidence="1">Membrane</location>
        <topology evidence="1">Multi-pass membrane protein</topology>
    </subcellularLocation>
</comment>
<dbReference type="InterPro" id="IPR001694">
    <property type="entry name" value="NADH_UbQ_OxRdtase_su1/FPO"/>
</dbReference>
<dbReference type="KEGG" id="mez:Mtc_0484"/>
<keyword evidence="6" id="KW-0560">Oxidoreductase</keyword>
<dbReference type="EMBL" id="CP003243">
    <property type="protein sequence ID" value="AFC99249.1"/>
    <property type="molecule type" value="Genomic_DNA"/>
</dbReference>
<dbReference type="PANTHER" id="PTHR43359">
    <property type="entry name" value="FORMATE HYDROGENLYASE SUBUNIT 4"/>
    <property type="match status" value="1"/>
</dbReference>
<feature type="transmembrane region" description="Helical" evidence="5">
    <location>
        <begin position="287"/>
        <end position="308"/>
    </location>
</feature>
<dbReference type="GO" id="GO:0005886">
    <property type="term" value="C:plasma membrane"/>
    <property type="evidence" value="ECO:0007669"/>
    <property type="project" value="TreeGrafter"/>
</dbReference>
<feature type="transmembrane region" description="Helical" evidence="5">
    <location>
        <begin position="252"/>
        <end position="275"/>
    </location>
</feature>
<feature type="transmembrane region" description="Helical" evidence="5">
    <location>
        <begin position="6"/>
        <end position="23"/>
    </location>
</feature>
<dbReference type="Pfam" id="PF00146">
    <property type="entry name" value="NADHdh"/>
    <property type="match status" value="1"/>
</dbReference>
<feature type="transmembrane region" description="Helical" evidence="5">
    <location>
        <begin position="108"/>
        <end position="134"/>
    </location>
</feature>
<evidence type="ECO:0000313" key="6">
    <source>
        <dbReference type="EMBL" id="AFC99249.1"/>
    </source>
</evidence>
<evidence type="ECO:0000256" key="2">
    <source>
        <dbReference type="ARBA" id="ARBA00022692"/>
    </source>
</evidence>
<organism evidence="6 7">
    <name type="scientific">Methanocella conradii (strain DSM 24694 / JCM 17849 / CGMCC 1.5162 / HZ254)</name>
    <dbReference type="NCBI Taxonomy" id="1041930"/>
    <lineage>
        <taxon>Archaea</taxon>
        <taxon>Methanobacteriati</taxon>
        <taxon>Methanobacteriota</taxon>
        <taxon>Stenosarchaea group</taxon>
        <taxon>Methanomicrobia</taxon>
        <taxon>Methanocellales</taxon>
        <taxon>Methanocellaceae</taxon>
        <taxon>Methanocella</taxon>
    </lineage>
</organism>
<dbReference type="GO" id="GO:0016491">
    <property type="term" value="F:oxidoreductase activity"/>
    <property type="evidence" value="ECO:0007669"/>
    <property type="project" value="UniProtKB-KW"/>
</dbReference>
<proteinExistence type="predicted"/>